<feature type="transmembrane region" description="Helical" evidence="1">
    <location>
        <begin position="12"/>
        <end position="30"/>
    </location>
</feature>
<evidence type="ECO:0000256" key="1">
    <source>
        <dbReference type="SAM" id="Phobius"/>
    </source>
</evidence>
<protein>
    <submittedName>
        <fullName evidence="2">Uncharacterized protein</fullName>
    </submittedName>
</protein>
<sequence length="367" mass="43259">MTWKKPIFKLFPYILYIIIARINYVLTVFITSQFTGNIQKYDSNISLTFCICPYPVDTEDRRDRYFITFTSWLSTSPSSKILILMPSFIFDPNNLLLPSLKDIFGSDRILFGPVLETDEDGIPFIDDWFIQGLDHSSTELICWINADIITPKGWFPRIQFLYKYFHSRNQQFGVISRRCDFNVTKEDTSFFFSHYSSGFSNFGKNHTQKLFYDKNENVFPNKSDFSEWPPNYDYFARFRAIHSIWGIDFFLLSRNSVSLNFDEIPPFHMGRYRWDPWITGWLNNNVQLTTLGNDFCTYHINHVPTIRNSKRPKVKENLEMAARNGKFLASNGEANFHFEERAFYRGNIKICDIPNYIPKENAPLIES</sequence>
<comment type="caution">
    <text evidence="2">The sequence shown here is derived from an EMBL/GenBank/DDBJ whole genome shotgun (WGS) entry which is preliminary data.</text>
</comment>
<gene>
    <name evidence="2" type="ORF">TRFO_42080</name>
</gene>
<dbReference type="EMBL" id="MLAK01000151">
    <property type="protein sequence ID" value="OHT16077.1"/>
    <property type="molecule type" value="Genomic_DNA"/>
</dbReference>
<evidence type="ECO:0000313" key="3">
    <source>
        <dbReference type="Proteomes" id="UP000179807"/>
    </source>
</evidence>
<organism evidence="2 3">
    <name type="scientific">Tritrichomonas foetus</name>
    <dbReference type="NCBI Taxonomy" id="1144522"/>
    <lineage>
        <taxon>Eukaryota</taxon>
        <taxon>Metamonada</taxon>
        <taxon>Parabasalia</taxon>
        <taxon>Tritrichomonadida</taxon>
        <taxon>Tritrichomonadidae</taxon>
        <taxon>Tritrichomonas</taxon>
    </lineage>
</organism>
<name>A0A1J4L2F5_9EUKA</name>
<keyword evidence="1" id="KW-1133">Transmembrane helix</keyword>
<keyword evidence="1" id="KW-0472">Membrane</keyword>
<keyword evidence="1" id="KW-0812">Transmembrane</keyword>
<dbReference type="GeneID" id="94848827"/>
<accession>A0A1J4L2F5</accession>
<proteinExistence type="predicted"/>
<evidence type="ECO:0000313" key="2">
    <source>
        <dbReference type="EMBL" id="OHT16077.1"/>
    </source>
</evidence>
<keyword evidence="3" id="KW-1185">Reference proteome</keyword>
<dbReference type="VEuPathDB" id="TrichDB:TRFO_42080"/>
<dbReference type="Proteomes" id="UP000179807">
    <property type="component" value="Unassembled WGS sequence"/>
</dbReference>
<dbReference type="RefSeq" id="XP_068369213.1">
    <property type="nucleotide sequence ID" value="XM_068514123.1"/>
</dbReference>
<reference evidence="2" key="1">
    <citation type="submission" date="2016-10" db="EMBL/GenBank/DDBJ databases">
        <authorList>
            <person name="Benchimol M."/>
            <person name="Almeida L.G."/>
            <person name="Vasconcelos A.T."/>
            <person name="Perreira-Neves A."/>
            <person name="Rosa I.A."/>
            <person name="Tasca T."/>
            <person name="Bogo M.R."/>
            <person name="de Souza W."/>
        </authorList>
    </citation>
    <scope>NUCLEOTIDE SEQUENCE [LARGE SCALE GENOMIC DNA]</scope>
    <source>
        <strain evidence="2">K</strain>
    </source>
</reference>
<dbReference type="OrthoDB" id="10412158at2759"/>
<dbReference type="AlphaFoldDB" id="A0A1J4L2F5"/>